<evidence type="ECO:0000256" key="4">
    <source>
        <dbReference type="ARBA" id="ARBA00023136"/>
    </source>
</evidence>
<keyword evidence="2 5" id="KW-0812">Transmembrane</keyword>
<dbReference type="PANTHER" id="PTHR37422:SF13">
    <property type="entry name" value="LIPOPOLYSACCHARIDE BIOSYNTHESIS PROTEIN PA4999-RELATED"/>
    <property type="match status" value="1"/>
</dbReference>
<keyword evidence="3 5" id="KW-1133">Transmembrane helix</keyword>
<feature type="transmembrane region" description="Helical" evidence="5">
    <location>
        <begin position="114"/>
        <end position="135"/>
    </location>
</feature>
<feature type="transmembrane region" description="Helical" evidence="5">
    <location>
        <begin position="85"/>
        <end position="102"/>
    </location>
</feature>
<evidence type="ECO:0000313" key="7">
    <source>
        <dbReference type="EMBL" id="NBC70202.1"/>
    </source>
</evidence>
<feature type="domain" description="O-antigen ligase-related" evidence="6">
    <location>
        <begin position="181"/>
        <end position="364"/>
    </location>
</feature>
<dbReference type="AlphaFoldDB" id="A0A7X5BZ04"/>
<accession>A0A7X5BZ04</accession>
<feature type="transmembrane region" description="Helical" evidence="5">
    <location>
        <begin position="356"/>
        <end position="377"/>
    </location>
</feature>
<feature type="transmembrane region" description="Helical" evidence="5">
    <location>
        <begin position="267"/>
        <end position="287"/>
    </location>
</feature>
<keyword evidence="4 5" id="KW-0472">Membrane</keyword>
<evidence type="ECO:0000256" key="3">
    <source>
        <dbReference type="ARBA" id="ARBA00022989"/>
    </source>
</evidence>
<evidence type="ECO:0000259" key="6">
    <source>
        <dbReference type="Pfam" id="PF04932"/>
    </source>
</evidence>
<organism evidence="7 8">
    <name type="scientific">Paenibacillus sacheonensis</name>
    <dbReference type="NCBI Taxonomy" id="742054"/>
    <lineage>
        <taxon>Bacteria</taxon>
        <taxon>Bacillati</taxon>
        <taxon>Bacillota</taxon>
        <taxon>Bacilli</taxon>
        <taxon>Bacillales</taxon>
        <taxon>Paenibacillaceae</taxon>
        <taxon>Paenibacillus</taxon>
    </lineage>
</organism>
<feature type="transmembrane region" description="Helical" evidence="5">
    <location>
        <begin position="12"/>
        <end position="30"/>
    </location>
</feature>
<dbReference type="PANTHER" id="PTHR37422">
    <property type="entry name" value="TEICHURONIC ACID BIOSYNTHESIS PROTEIN TUAE"/>
    <property type="match status" value="1"/>
</dbReference>
<name>A0A7X5BZ04_9BACL</name>
<dbReference type="GO" id="GO:0016020">
    <property type="term" value="C:membrane"/>
    <property type="evidence" value="ECO:0007669"/>
    <property type="project" value="UniProtKB-SubCell"/>
</dbReference>
<dbReference type="InterPro" id="IPR007016">
    <property type="entry name" value="O-antigen_ligase-rel_domated"/>
</dbReference>
<comment type="caution">
    <text evidence="7">The sequence shown here is derived from an EMBL/GenBank/DDBJ whole genome shotgun (WGS) entry which is preliminary data.</text>
</comment>
<feature type="transmembrane region" description="Helical" evidence="5">
    <location>
        <begin position="147"/>
        <end position="171"/>
    </location>
</feature>
<feature type="transmembrane region" description="Helical" evidence="5">
    <location>
        <begin position="192"/>
        <end position="210"/>
    </location>
</feature>
<dbReference type="Proteomes" id="UP000558113">
    <property type="component" value="Unassembled WGS sequence"/>
</dbReference>
<comment type="subcellular location">
    <subcellularLocation>
        <location evidence="1">Membrane</location>
        <topology evidence="1">Multi-pass membrane protein</topology>
    </subcellularLocation>
</comment>
<feature type="transmembrane region" description="Helical" evidence="5">
    <location>
        <begin position="36"/>
        <end position="52"/>
    </location>
</feature>
<reference evidence="7 8" key="1">
    <citation type="submission" date="2020-01" db="EMBL/GenBank/DDBJ databases">
        <title>Paenibacillus soybeanensis sp. nov. isolated from the nodules of soybean (Glycine max(L.) Merr).</title>
        <authorList>
            <person name="Wang H."/>
        </authorList>
    </citation>
    <scope>NUCLEOTIDE SEQUENCE [LARGE SCALE GENOMIC DNA]</scope>
    <source>
        <strain evidence="7 8">DSM 23054</strain>
    </source>
</reference>
<gene>
    <name evidence="7" type="ORF">GT003_14480</name>
</gene>
<dbReference type="OrthoDB" id="2663102at2"/>
<proteinExistence type="predicted"/>
<evidence type="ECO:0000256" key="5">
    <source>
        <dbReference type="SAM" id="Phobius"/>
    </source>
</evidence>
<dbReference type="Pfam" id="PF04932">
    <property type="entry name" value="Wzy_C"/>
    <property type="match status" value="1"/>
</dbReference>
<evidence type="ECO:0000313" key="8">
    <source>
        <dbReference type="Proteomes" id="UP000558113"/>
    </source>
</evidence>
<evidence type="ECO:0000256" key="2">
    <source>
        <dbReference type="ARBA" id="ARBA00022692"/>
    </source>
</evidence>
<feature type="transmembrane region" description="Helical" evidence="5">
    <location>
        <begin position="398"/>
        <end position="421"/>
    </location>
</feature>
<dbReference type="InterPro" id="IPR051533">
    <property type="entry name" value="WaaL-like"/>
</dbReference>
<feature type="transmembrane region" description="Helical" evidence="5">
    <location>
        <begin position="441"/>
        <end position="462"/>
    </location>
</feature>
<keyword evidence="8" id="KW-1185">Reference proteome</keyword>
<feature type="transmembrane region" description="Helical" evidence="5">
    <location>
        <begin position="61"/>
        <end position="79"/>
    </location>
</feature>
<dbReference type="EMBL" id="JAAAMU010000006">
    <property type="protein sequence ID" value="NBC70202.1"/>
    <property type="molecule type" value="Genomic_DNA"/>
</dbReference>
<evidence type="ECO:0000256" key="1">
    <source>
        <dbReference type="ARBA" id="ARBA00004141"/>
    </source>
</evidence>
<protein>
    <recommendedName>
        <fullName evidence="6">O-antigen ligase-related domain-containing protein</fullName>
    </recommendedName>
</protein>
<sequence>MRKGLVPWKLTIETFILGLFICCGPFFRGYIFENGLAIAAVSISLGFMYFLPRSRQPRDTTLYALMALSVIYAASIGYGDDHREALDGFLAAAMLTPLYSFARSITRQRINQIWTIWVWLTGLSVLLGTASHRFVEGRLVGFIDYANGYAILLLIGIIMCFALKAGGASLFRAKWMQVPIFLDAGGIYLTESRTVFVLLLASFILLFFWSKRTDPLFWFRSSGNAALGIATAVAYDWSPWMAIPAVVVFGLGCLIPDGTLSRRAIRITLLAAAPLFVLPSLLGNRGIADRWSTLGSRTGEGFVRLVYDHDAWSLFKDAPIFGFGAGGWANLQYRYQTADYFTAYVHSLPLQIMTEVGFVGFLIITVAITNLLLRGFLAAKKMANHESGNTRIRMMACCMLLVHSLVDFTLSFPYFLGLLFIIGAAPEAPVILKNDAGRARIWKPIAFITGAGTIVIASLLIVSNQFEQSADRAIAENRKADAVRLLEKSASTSIFADRIYDRKARLYLREYNANGDQRYLDVARIENEKALSVYPDQIWYRKTNSDILWQQGNKQKSIVILSKLVQDNRFIAEWREELEQKEAKIK</sequence>
<dbReference type="RefSeq" id="WP_161698882.1">
    <property type="nucleotide sequence ID" value="NZ_JAAAMU010000006.1"/>
</dbReference>
<feature type="transmembrane region" description="Helical" evidence="5">
    <location>
        <begin position="237"/>
        <end position="255"/>
    </location>
</feature>